<accession>A0A4Y2T454</accession>
<keyword evidence="2" id="KW-1185">Reference proteome</keyword>
<dbReference type="InterPro" id="IPR052709">
    <property type="entry name" value="Transposase-MT_Hybrid"/>
</dbReference>
<evidence type="ECO:0000313" key="1">
    <source>
        <dbReference type="EMBL" id="GBN94286.1"/>
    </source>
</evidence>
<name>A0A4Y2T454_ARAVE</name>
<reference evidence="1 2" key="1">
    <citation type="journal article" date="2019" name="Sci. Rep.">
        <title>Orb-weaving spider Araneus ventricosus genome elucidates the spidroin gene catalogue.</title>
        <authorList>
            <person name="Kono N."/>
            <person name="Nakamura H."/>
            <person name="Ohtoshi R."/>
            <person name="Moran D.A.P."/>
            <person name="Shinohara A."/>
            <person name="Yoshida Y."/>
            <person name="Fujiwara M."/>
            <person name="Mori M."/>
            <person name="Tomita M."/>
            <person name="Arakawa K."/>
        </authorList>
    </citation>
    <scope>NUCLEOTIDE SEQUENCE [LARGE SCALE GENOMIC DNA]</scope>
</reference>
<sequence length="135" mass="15530">MRSILKESVVYKKYEICSVWLPLAMVDRTLGATPLRVAFCKRVSWSDDLERCAELSSTSTTETMEHPPYSPDLAPNDFHLFGPLKKHLAGHHSRTDAEVQEAVVKLPHDLDHDFFYAGFDRLVYRWHKCSNNHGD</sequence>
<dbReference type="InterPro" id="IPR036397">
    <property type="entry name" value="RNaseH_sf"/>
</dbReference>
<dbReference type="EMBL" id="BGPR01025411">
    <property type="protein sequence ID" value="GBN94286.1"/>
    <property type="molecule type" value="Genomic_DNA"/>
</dbReference>
<protein>
    <recommendedName>
        <fullName evidence="3">Histone-lysine N-methyltransferase SETMAR</fullName>
    </recommendedName>
</protein>
<proteinExistence type="predicted"/>
<gene>
    <name evidence="1" type="ORF">AVEN_65385_1</name>
</gene>
<organism evidence="1 2">
    <name type="scientific">Araneus ventricosus</name>
    <name type="common">Orbweaver spider</name>
    <name type="synonym">Epeira ventricosa</name>
    <dbReference type="NCBI Taxonomy" id="182803"/>
    <lineage>
        <taxon>Eukaryota</taxon>
        <taxon>Metazoa</taxon>
        <taxon>Ecdysozoa</taxon>
        <taxon>Arthropoda</taxon>
        <taxon>Chelicerata</taxon>
        <taxon>Arachnida</taxon>
        <taxon>Araneae</taxon>
        <taxon>Araneomorphae</taxon>
        <taxon>Entelegynae</taxon>
        <taxon>Araneoidea</taxon>
        <taxon>Araneidae</taxon>
        <taxon>Araneus</taxon>
    </lineage>
</organism>
<dbReference type="OrthoDB" id="6432034at2759"/>
<evidence type="ECO:0008006" key="3">
    <source>
        <dbReference type="Google" id="ProtNLM"/>
    </source>
</evidence>
<dbReference type="Gene3D" id="3.30.420.10">
    <property type="entry name" value="Ribonuclease H-like superfamily/Ribonuclease H"/>
    <property type="match status" value="1"/>
</dbReference>
<dbReference type="AlphaFoldDB" id="A0A4Y2T454"/>
<dbReference type="GO" id="GO:0003676">
    <property type="term" value="F:nucleic acid binding"/>
    <property type="evidence" value="ECO:0007669"/>
    <property type="project" value="InterPro"/>
</dbReference>
<dbReference type="Proteomes" id="UP000499080">
    <property type="component" value="Unassembled WGS sequence"/>
</dbReference>
<dbReference type="PANTHER" id="PTHR46060">
    <property type="entry name" value="MARINER MOS1 TRANSPOSASE-LIKE PROTEIN"/>
    <property type="match status" value="1"/>
</dbReference>
<comment type="caution">
    <text evidence="1">The sequence shown here is derived from an EMBL/GenBank/DDBJ whole genome shotgun (WGS) entry which is preliminary data.</text>
</comment>
<evidence type="ECO:0000313" key="2">
    <source>
        <dbReference type="Proteomes" id="UP000499080"/>
    </source>
</evidence>
<dbReference type="PANTHER" id="PTHR46060:SF1">
    <property type="entry name" value="MARINER MOS1 TRANSPOSASE-LIKE PROTEIN"/>
    <property type="match status" value="1"/>
</dbReference>